<dbReference type="AlphaFoldDB" id="A0A6L5JWS9"/>
<dbReference type="OrthoDB" id="5372286at2"/>
<sequence>MSLAPAASHAADERESLETLRQTTLNLIDALVEQGIFSREKAAAMIKNAEAKAQAATASAAKDKTRSGAPVRVQYVPETVKNEIREQLKQEVLAQARSERWAEPNAIPAWLDSIKWEGDIRLRYQADSFDRDNTPAASYAALANTYGATRAAGFTGMSTANASPVANNNTTENRERYRLRARLGMLAKISDEWSAGLRLSTGNTTDRVSTNQTLGQDWNKYALVVDRAYVRYDPAEWLSLSGGRIPNPFFSTELVWSENLNFEGGAASLKGSFANNSFKPFLTVGYFPIKEDNPPATHGRAMSGAQAGAQWDLSSNTRLKFGAAMYSFNNFEGQKESNTSYQNSASYGQYEYGASLRQKGNTLFRTNAPLDGATSTLWGLASRFRPVNLTASLDLAHFDPVHVVLTGDYVKNTAFDRGEIANRTQTSISDGKDYGYLYKITVGMPKLEKARDWQVAFSYRYLGSDAVVDAFTDSDFGLGGTNLKGYMLSAHYGIDRNANIGLRWYSAESIDSFSLVAGQRFAVDVLQADLNVQF</sequence>
<evidence type="ECO:0008006" key="3">
    <source>
        <dbReference type="Google" id="ProtNLM"/>
    </source>
</evidence>
<organism evidence="1 2">
    <name type="scientific">Rhodocyclus tenuis</name>
    <name type="common">Rhodospirillum tenue</name>
    <dbReference type="NCBI Taxonomy" id="1066"/>
    <lineage>
        <taxon>Bacteria</taxon>
        <taxon>Pseudomonadati</taxon>
        <taxon>Pseudomonadota</taxon>
        <taxon>Betaproteobacteria</taxon>
        <taxon>Rhodocyclales</taxon>
        <taxon>Rhodocyclaceae</taxon>
        <taxon>Rhodocyclus</taxon>
    </lineage>
</organism>
<dbReference type="EMBL" id="WIXJ01000002">
    <property type="protein sequence ID" value="MQY51010.1"/>
    <property type="molecule type" value="Genomic_DNA"/>
</dbReference>
<protein>
    <recommendedName>
        <fullName evidence="3">Outer membrane receptor for ferric coprogen and ferric-rhodotorulic acid</fullName>
    </recommendedName>
</protein>
<gene>
    <name evidence="1" type="ORF">GHK24_04350</name>
</gene>
<name>A0A6L5JWS9_RHOTE</name>
<evidence type="ECO:0000313" key="1">
    <source>
        <dbReference type="EMBL" id="MQY51010.1"/>
    </source>
</evidence>
<evidence type="ECO:0000313" key="2">
    <source>
        <dbReference type="Proteomes" id="UP000480275"/>
    </source>
</evidence>
<comment type="caution">
    <text evidence="1">The sequence shown here is derived from an EMBL/GenBank/DDBJ whole genome shotgun (WGS) entry which is preliminary data.</text>
</comment>
<dbReference type="InterPro" id="IPR032638">
    <property type="entry name" value="Porin_5"/>
</dbReference>
<reference evidence="1 2" key="1">
    <citation type="submission" date="2019-10" db="EMBL/GenBank/DDBJ databases">
        <title>Whole-genome sequence of the purple nonsulfur photosynthetic bacterium Rhodocyclus tenuis.</title>
        <authorList>
            <person name="Kyndt J.A."/>
            <person name="Meyer T.E."/>
        </authorList>
    </citation>
    <scope>NUCLEOTIDE SEQUENCE [LARGE SCALE GENOMIC DNA]</scope>
    <source>
        <strain evidence="1 2">DSM 110</strain>
    </source>
</reference>
<proteinExistence type="predicted"/>
<dbReference type="Proteomes" id="UP000480275">
    <property type="component" value="Unassembled WGS sequence"/>
</dbReference>
<accession>A0A6L5JWS9</accession>
<dbReference type="Pfam" id="PF16930">
    <property type="entry name" value="Porin_5"/>
    <property type="match status" value="1"/>
</dbReference>
<dbReference type="SUPFAM" id="SSF56935">
    <property type="entry name" value="Porins"/>
    <property type="match status" value="1"/>
</dbReference>